<reference evidence="3" key="1">
    <citation type="submission" date="2016-11" db="EMBL/GenBank/DDBJ databases">
        <authorList>
            <person name="Varghese N."/>
            <person name="Submissions S."/>
        </authorList>
    </citation>
    <scope>NUCLEOTIDE SEQUENCE [LARGE SCALE GENOMIC DNA]</scope>
    <source>
        <strain evidence="3">DSM 19978</strain>
    </source>
</reference>
<keyword evidence="3" id="KW-1185">Reference proteome</keyword>
<sequence length="177" mass="21195">MFKFYLFENETDLLDKVDKISNIIIATFTLGFSIYIWYISQHKEKKNEHTSRKVDFLKSIVLDNNLIYFFQFHDQILTFLESFKGRTISNSDRSTINLLMIDELTRYRLRFYDLILPIDRKLYETLKNSSDTLIDDLTIKIFDTTFDHFDIQNFENSISNLIIETRNKSLEAIIFVE</sequence>
<dbReference type="AlphaFoldDB" id="A0A1M5HLS4"/>
<feature type="transmembrane region" description="Helical" evidence="1">
    <location>
        <begin position="20"/>
        <end position="39"/>
    </location>
</feature>
<gene>
    <name evidence="2" type="ORF">SAMN05443549_102287</name>
</gene>
<dbReference type="STRING" id="468056.SAMN05443549_102287"/>
<keyword evidence="1" id="KW-0472">Membrane</keyword>
<evidence type="ECO:0000313" key="3">
    <source>
        <dbReference type="Proteomes" id="UP000184516"/>
    </source>
</evidence>
<name>A0A1M5HLS4_9FLAO</name>
<dbReference type="RefSeq" id="WP_073369283.1">
    <property type="nucleotide sequence ID" value="NZ_FQWB01000002.1"/>
</dbReference>
<protein>
    <submittedName>
        <fullName evidence="2">Uncharacterized protein</fullName>
    </submittedName>
</protein>
<keyword evidence="1" id="KW-1133">Transmembrane helix</keyword>
<evidence type="ECO:0000313" key="2">
    <source>
        <dbReference type="EMBL" id="SHG16861.1"/>
    </source>
</evidence>
<organism evidence="2 3">
    <name type="scientific">Flavobacterium fluvii</name>
    <dbReference type="NCBI Taxonomy" id="468056"/>
    <lineage>
        <taxon>Bacteria</taxon>
        <taxon>Pseudomonadati</taxon>
        <taxon>Bacteroidota</taxon>
        <taxon>Flavobacteriia</taxon>
        <taxon>Flavobacteriales</taxon>
        <taxon>Flavobacteriaceae</taxon>
        <taxon>Flavobacterium</taxon>
    </lineage>
</organism>
<keyword evidence="1" id="KW-0812">Transmembrane</keyword>
<accession>A0A1M5HLS4</accession>
<dbReference type="EMBL" id="FQWB01000002">
    <property type="protein sequence ID" value="SHG16861.1"/>
    <property type="molecule type" value="Genomic_DNA"/>
</dbReference>
<proteinExistence type="predicted"/>
<evidence type="ECO:0000256" key="1">
    <source>
        <dbReference type="SAM" id="Phobius"/>
    </source>
</evidence>
<dbReference type="Proteomes" id="UP000184516">
    <property type="component" value="Unassembled WGS sequence"/>
</dbReference>